<accession>A0A976M9C5</accession>
<protein>
    <submittedName>
        <fullName evidence="1">Uncharacterized protein</fullName>
    </submittedName>
</protein>
<sequence>MEGYVTNLTSELLDRTNKYLTEADLSSFILPLPFTDDSILNEKQLLSKLICNCSHLSKKQLFNVIQRLSGTINLRNSTSPVSRHPKASKKLNDVDYSNYSSSYDITFTLNKNHIAERRTEPTFRSSRLSEQSKNEVDSLAEMHTGDEIGTKLIELIKNISDPGIVGFIMIISCKKANKAKTYDSNEVQYIPFAGGIVELLDPEEHCLKAIWCDPNLPSKVQSDFCKILILRLLGHAFDYCYPGTNNPQRFKHISILNVYGILFPKSVYNFIINSLKFGKHFETGYSGGSHEDSATNPCKCLKLFGSSDAHLFWGISESRLKGTYSSIKSQIPFSPSYELVKAVRLLCN</sequence>
<gene>
    <name evidence="1" type="ORF">MACK_000357</name>
</gene>
<organism evidence="1 2">
    <name type="scientific">Theileria orientalis</name>
    <dbReference type="NCBI Taxonomy" id="68886"/>
    <lineage>
        <taxon>Eukaryota</taxon>
        <taxon>Sar</taxon>
        <taxon>Alveolata</taxon>
        <taxon>Apicomplexa</taxon>
        <taxon>Aconoidasida</taxon>
        <taxon>Piroplasmida</taxon>
        <taxon>Theileriidae</taxon>
        <taxon>Theileria</taxon>
    </lineage>
</organism>
<name>A0A976M9C5_THEOR</name>
<dbReference type="Proteomes" id="UP000244811">
    <property type="component" value="Chromosome 1"/>
</dbReference>
<reference evidence="1" key="1">
    <citation type="submission" date="2022-07" db="EMBL/GenBank/DDBJ databases">
        <title>Evaluation of T. orientalis genome assembly methods using nanopore sequencing and analysis of variation between genomes.</title>
        <authorList>
            <person name="Yam J."/>
            <person name="Micallef M.L."/>
            <person name="Liu M."/>
            <person name="Djordjevic S.P."/>
            <person name="Bogema D.R."/>
            <person name="Jenkins C."/>
        </authorList>
    </citation>
    <scope>NUCLEOTIDE SEQUENCE</scope>
    <source>
        <strain evidence="1">Goon Nure</strain>
    </source>
</reference>
<dbReference type="AlphaFoldDB" id="A0A976M9C5"/>
<dbReference type="EMBL" id="CP056069">
    <property type="protein sequence ID" value="UKK00287.1"/>
    <property type="molecule type" value="Genomic_DNA"/>
</dbReference>
<evidence type="ECO:0000313" key="1">
    <source>
        <dbReference type="EMBL" id="UKK00287.1"/>
    </source>
</evidence>
<proteinExistence type="predicted"/>
<evidence type="ECO:0000313" key="2">
    <source>
        <dbReference type="Proteomes" id="UP000244811"/>
    </source>
</evidence>